<reference evidence="1 2" key="1">
    <citation type="submission" date="2021-03" db="EMBL/GenBank/DDBJ databases">
        <title>Flavobacterium Flabelliformis Sp. Nov. And Flavobacterium Geliluteum Sp. Nov., Two Novel Multidrug Resistant Psychrophilic Species Isolated From Antarctica.</title>
        <authorList>
            <person name="Kralova S."/>
            <person name="Busse H.J."/>
            <person name="Bezdicek M."/>
            <person name="Nykrynova M."/>
            <person name="Kroupova E."/>
            <person name="Krsek D."/>
            <person name="Sedlacek I."/>
        </authorList>
    </citation>
    <scope>NUCLEOTIDE SEQUENCE [LARGE SCALE GENOMIC DNA]</scope>
    <source>
        <strain evidence="1 2">P7388</strain>
    </source>
</reference>
<dbReference type="CDD" id="cd22641">
    <property type="entry name" value="C24-like"/>
    <property type="match status" value="1"/>
</dbReference>
<protein>
    <submittedName>
        <fullName evidence="1">Uncharacterized protein</fullName>
    </submittedName>
</protein>
<organism evidence="1 2">
    <name type="scientific">Flavobacterium geliluteum</name>
    <dbReference type="NCBI Taxonomy" id="2816120"/>
    <lineage>
        <taxon>Bacteria</taxon>
        <taxon>Pseudomonadati</taxon>
        <taxon>Bacteroidota</taxon>
        <taxon>Flavobacteriia</taxon>
        <taxon>Flavobacteriales</taxon>
        <taxon>Flavobacteriaceae</taxon>
        <taxon>Flavobacterium</taxon>
    </lineage>
</organism>
<evidence type="ECO:0000313" key="2">
    <source>
        <dbReference type="Proteomes" id="UP000675047"/>
    </source>
</evidence>
<accession>A0A941B0G1</accession>
<name>A0A941B0G1_9FLAO</name>
<comment type="caution">
    <text evidence="1">The sequence shown here is derived from an EMBL/GenBank/DDBJ whole genome shotgun (WGS) entry which is preliminary data.</text>
</comment>
<proteinExistence type="predicted"/>
<dbReference type="AlphaFoldDB" id="A0A941B0G1"/>
<gene>
    <name evidence="1" type="ORF">J3495_18850</name>
</gene>
<dbReference type="EMBL" id="JAGFBV010000057">
    <property type="protein sequence ID" value="MBP4140127.1"/>
    <property type="molecule type" value="Genomic_DNA"/>
</dbReference>
<keyword evidence="2" id="KW-1185">Reference proteome</keyword>
<dbReference type="Proteomes" id="UP000675047">
    <property type="component" value="Unassembled WGS sequence"/>
</dbReference>
<sequence length="157" mass="17594">MNKTNFIQTGGWPLKGERLQEMQTAYQTLNAFGALAGNLTIISGCELVGSTVKNGFVYIDNELLEFREAVVAVDSTVIIIEENVDRAFKNGVVKTVHTIRYATFGTNPEESWLWSDFIRPLEIKTLNARIGLIEKKLAIFQQGGVVFAWFKPLNQIP</sequence>
<evidence type="ECO:0000313" key="1">
    <source>
        <dbReference type="EMBL" id="MBP4140127.1"/>
    </source>
</evidence>
<feature type="non-terminal residue" evidence="1">
    <location>
        <position position="157"/>
    </location>
</feature>